<organism evidence="1 2">
    <name type="scientific">Ferrovibrio terrae</name>
    <dbReference type="NCBI Taxonomy" id="2594003"/>
    <lineage>
        <taxon>Bacteria</taxon>
        <taxon>Pseudomonadati</taxon>
        <taxon>Pseudomonadota</taxon>
        <taxon>Alphaproteobacteria</taxon>
        <taxon>Rhodospirillales</taxon>
        <taxon>Rhodospirillaceae</taxon>
        <taxon>Ferrovibrio</taxon>
    </lineage>
</organism>
<dbReference type="AlphaFoldDB" id="A0A516GZV7"/>
<name>A0A516GZV7_9PROT</name>
<dbReference type="KEGG" id="fer:FNB15_07150"/>
<proteinExistence type="predicted"/>
<dbReference type="EMBL" id="CP041636">
    <property type="protein sequence ID" value="QDO97064.1"/>
    <property type="molecule type" value="Genomic_DNA"/>
</dbReference>
<gene>
    <name evidence="1" type="ORF">FNB15_07150</name>
</gene>
<keyword evidence="2" id="KW-1185">Reference proteome</keyword>
<dbReference type="Proteomes" id="UP000317496">
    <property type="component" value="Chromosome"/>
</dbReference>
<protein>
    <submittedName>
        <fullName evidence="1">Uncharacterized protein</fullName>
    </submittedName>
</protein>
<accession>A0A516GZV7</accession>
<dbReference type="RefSeq" id="WP_144068045.1">
    <property type="nucleotide sequence ID" value="NZ_CP041636.1"/>
</dbReference>
<reference evidence="1 2" key="1">
    <citation type="submission" date="2019-07" db="EMBL/GenBank/DDBJ databases">
        <title>Genome sequencing for Ferrovibrio sp. K5.</title>
        <authorList>
            <person name="Park S.-J."/>
        </authorList>
    </citation>
    <scope>NUCLEOTIDE SEQUENCE [LARGE SCALE GENOMIC DNA]</scope>
    <source>
        <strain evidence="1 2">K5</strain>
    </source>
</reference>
<sequence>MRDAVSATHVVSVLPSSVRHWTDGGMVGDLPLHVLLADEVMEAVLRSAGHTAATFLQQWRGFATVSSAGMAPAMAA</sequence>
<evidence type="ECO:0000313" key="1">
    <source>
        <dbReference type="EMBL" id="QDO97064.1"/>
    </source>
</evidence>
<evidence type="ECO:0000313" key="2">
    <source>
        <dbReference type="Proteomes" id="UP000317496"/>
    </source>
</evidence>